<dbReference type="GO" id="GO:0005739">
    <property type="term" value="C:mitochondrion"/>
    <property type="evidence" value="ECO:0007669"/>
    <property type="project" value="TreeGrafter"/>
</dbReference>
<dbReference type="SUPFAM" id="SSF56112">
    <property type="entry name" value="Protein kinase-like (PK-like)"/>
    <property type="match status" value="1"/>
</dbReference>
<organism evidence="4">
    <name type="scientific">Blastobotrys adeninivorans</name>
    <name type="common">Yeast</name>
    <name type="synonym">Arxula adeninivorans</name>
    <dbReference type="NCBI Taxonomy" id="409370"/>
    <lineage>
        <taxon>Eukaryota</taxon>
        <taxon>Fungi</taxon>
        <taxon>Dikarya</taxon>
        <taxon>Ascomycota</taxon>
        <taxon>Saccharomycotina</taxon>
        <taxon>Dipodascomycetes</taxon>
        <taxon>Dipodascales</taxon>
        <taxon>Trichomonascaceae</taxon>
        <taxon>Blastobotrys</taxon>
    </lineage>
</organism>
<dbReference type="Pfam" id="PF03109">
    <property type="entry name" value="ABC1"/>
    <property type="match status" value="2"/>
</dbReference>
<dbReference type="PANTHER" id="PTHR45890">
    <property type="entry name" value="AARF DOMAIN CONTAINING KINASE 2 (PREDICTED)"/>
    <property type="match status" value="1"/>
</dbReference>
<evidence type="ECO:0000313" key="4">
    <source>
        <dbReference type="EMBL" id="CDP37475.1"/>
    </source>
</evidence>
<sequence length="745" mass="84676">MIPLSRVPIHVGIGTLRMPTRAFSCTVRVGVARLSTKSGPKSFVPYAPVSAPSRVHNDANSTNAILGIDRLPTNGRNGRNSGDGDNGSNSQKFGSLWLLANAGALAAVTTDSEGRVTKTEEESAQLMHLDGVADNKDADTFEEALYDASVHDNSTLMRQRNTILWRVFMLFERHLIEPIITFLRFIELSALFLPVVVSMPMMMFGSRDPSKGNERAGAILWYRFLTFTMELAGPSFIKLGQWAASRTDIFSEVCCDYLSRMHSNAKAHSFRQTKRIVMRAFNGLEFDEIFEEFEEKPLGVGAMAQVYRAKLKPGIAKPDVERRPSASSSSLSKESSKIAHITRTVQETLSRDTVIKSPPSNWVVIKVLHPHVRSVVERDLKIMNFFASMINMIPTMEWLSLPGEVAIFGHMMRLQLDLRIEAENLLMFRHNFEKSHDITFPRPYPEYTSREVLVEEYIKGIPMERMLKHVNAQDESGKFAKATSDKGLDAFLKMLLLDNFIHSDLHPGNIYVRMYRELHESWRELTVEESDTFTQELNSLESDSKAWLAKLDEYYQKGYRPQVCFIDAGLVTELNAVNRRNFLDLFKAISAFDGYRVGELMIERSRTPETAIDPELFAFKVERLVLNIKQRTFTLGSVKLGDLLWRVLSMVRQHHVRMEGDFITVVLSILLLEGIGRQLDPELDLFKSSLPIIRQLGPHERGDVFSKYTLSMAKVWVALEVRQFITASIQDIHNLVKYDQLCPNQ</sequence>
<dbReference type="PhylomeDB" id="A0A060T8L2"/>
<dbReference type="AlphaFoldDB" id="A0A060T8L2"/>
<feature type="region of interest" description="Disordered" evidence="2">
    <location>
        <begin position="68"/>
        <end position="89"/>
    </location>
</feature>
<dbReference type="InterPro" id="IPR044095">
    <property type="entry name" value="ADCK2_dom"/>
</dbReference>
<protein>
    <submittedName>
        <fullName evidence="4">ARAD1D12386p</fullName>
    </submittedName>
</protein>
<feature type="domain" description="ABC1 atypical kinase-like" evidence="3">
    <location>
        <begin position="261"/>
        <end position="314"/>
    </location>
</feature>
<comment type="similarity">
    <text evidence="1">Belongs to the protein kinase superfamily. ADCK protein kinase family.</text>
</comment>
<evidence type="ECO:0000259" key="3">
    <source>
        <dbReference type="Pfam" id="PF03109"/>
    </source>
</evidence>
<reference evidence="4" key="2">
    <citation type="submission" date="2014-06" db="EMBL/GenBank/DDBJ databases">
        <title>The complete genome of Blastobotrys (Arxula) adeninivorans LS3 - a yeast of biotechnological interest.</title>
        <authorList>
            <person name="Kunze G."/>
            <person name="Gaillardin C."/>
            <person name="Czernicka M."/>
            <person name="Durrens P."/>
            <person name="Martin T."/>
            <person name="Boer E."/>
            <person name="Gabaldon T."/>
            <person name="Cruz J."/>
            <person name="Talla E."/>
            <person name="Marck C."/>
            <person name="Goffeau A."/>
            <person name="Barbe V."/>
            <person name="Baret P."/>
            <person name="Baronian K."/>
            <person name="Beier S."/>
            <person name="Bleykasten C."/>
            <person name="Bode R."/>
            <person name="Casaregola S."/>
            <person name="Despons L."/>
            <person name="Fairhead C."/>
            <person name="Giersberg M."/>
            <person name="Gierski P."/>
            <person name="Hahnel U."/>
            <person name="Hartmann A."/>
            <person name="Jankowska D."/>
            <person name="Jubin C."/>
            <person name="Jung P."/>
            <person name="Lafontaine I."/>
            <person name="Leh-Louis V."/>
            <person name="Lemaire M."/>
            <person name="Marcet-Houben M."/>
            <person name="Mascher M."/>
            <person name="Morel G."/>
            <person name="Richard G.-F."/>
            <person name="Riechen J."/>
            <person name="Sacerdot C."/>
            <person name="Sarkar A."/>
            <person name="Savel G."/>
            <person name="Schacherer J."/>
            <person name="Sherman D."/>
            <person name="Straub M.-L."/>
            <person name="Stein N."/>
            <person name="Thierry A."/>
            <person name="Trautwein-Schult A."/>
            <person name="Westhof E."/>
            <person name="Worch S."/>
            <person name="Dujon B."/>
            <person name="Souciet J.-L."/>
            <person name="Wincker P."/>
            <person name="Scholz U."/>
            <person name="Neuveglise N."/>
        </authorList>
    </citation>
    <scope>NUCLEOTIDE SEQUENCE</scope>
    <source>
        <strain evidence="4">LS3</strain>
    </source>
</reference>
<dbReference type="CDD" id="cd13971">
    <property type="entry name" value="ADCK2-like"/>
    <property type="match status" value="1"/>
</dbReference>
<name>A0A060T8L2_BLAAD</name>
<reference evidence="4" key="1">
    <citation type="submission" date="2014-02" db="EMBL/GenBank/DDBJ databases">
        <authorList>
            <person name="Genoscope - CEA"/>
        </authorList>
    </citation>
    <scope>NUCLEOTIDE SEQUENCE</scope>
    <source>
        <strain evidence="4">LS3</strain>
    </source>
</reference>
<gene>
    <name evidence="4" type="ORF">GNLVRS02_ARAD1D12386g</name>
</gene>
<dbReference type="InterPro" id="IPR004147">
    <property type="entry name" value="ABC1_dom"/>
</dbReference>
<feature type="domain" description="ABC1 atypical kinase-like" evidence="3">
    <location>
        <begin position="361"/>
        <end position="599"/>
    </location>
</feature>
<evidence type="ECO:0000256" key="1">
    <source>
        <dbReference type="ARBA" id="ARBA00009670"/>
    </source>
</evidence>
<dbReference type="EMBL" id="HG937694">
    <property type="protein sequence ID" value="CDP37475.1"/>
    <property type="molecule type" value="Genomic_DNA"/>
</dbReference>
<evidence type="ECO:0000256" key="2">
    <source>
        <dbReference type="SAM" id="MobiDB-lite"/>
    </source>
</evidence>
<dbReference type="InterPro" id="IPR052402">
    <property type="entry name" value="ADCK_kinase"/>
</dbReference>
<proteinExistence type="inferred from homology"/>
<dbReference type="InterPro" id="IPR011009">
    <property type="entry name" value="Kinase-like_dom_sf"/>
</dbReference>
<dbReference type="PANTHER" id="PTHR45890:SF1">
    <property type="entry name" value="AARF DOMAIN CONTAINING KINASE 2"/>
    <property type="match status" value="1"/>
</dbReference>
<accession>A0A060T8L2</accession>